<dbReference type="Gene3D" id="3.30.300.30">
    <property type="match status" value="1"/>
</dbReference>
<sequence length="535" mass="59551">MFRSSVNRDILSPVSLLQRSASVYPHKVAVVYGERRYSYSQFQARVYRLANALLEKGIGAGDKVVFICPNTPPLLEAHFGVPLIGAVLVCVNTQLGADEYRYIIDHSDAKALFVDNEYVAQVHPVIHLLPRLSLLVNICEYSCSPLLKGPEYESFLAIGDETAPDVAGISDENAMIAINYTSGTTGKPKGVMYSHRSTYLHTLGEIIESSLSSDSVYLWTLPMFHCNGWSFPWAVTAAGATHVCMRQWLPKEIFHLIEKENVSHLSAAPNVLLQMICFPEARSVKLRRPLQVMTAGASPSPAILQGMEEIGANISHVYGLTELHGPHSVCVWQRPWVDLDPDNLTRMKSRQGVPYTTAMHLAVVNPVTMEPVPQDGMTMGEVVMRGNNVMLGYYKDEQATEQAFRNGWFHSGDLGVVHPDGYIQIMDRASDIILRGNDYISSIEIEDVISRHPDVLEVAVVSMPDVEWGEVPKAFVVPKRGSSPSEEEIIEFCRQNHVHFKAPKMVEFGQLPKTATGKTIKSQLRYREWLGMGQS</sequence>
<dbReference type="PANTHER" id="PTHR43859">
    <property type="entry name" value="ACYL-ACTIVATING ENZYME"/>
    <property type="match status" value="1"/>
</dbReference>
<dbReference type="OrthoDB" id="5483897at2"/>
<evidence type="ECO:0000256" key="2">
    <source>
        <dbReference type="ARBA" id="ARBA00022598"/>
    </source>
</evidence>
<gene>
    <name evidence="7" type="ORF">SAMN02745220_01486</name>
</gene>
<dbReference type="GO" id="GO:0006631">
    <property type="term" value="P:fatty acid metabolic process"/>
    <property type="evidence" value="ECO:0007669"/>
    <property type="project" value="UniProtKB-KW"/>
</dbReference>
<protein>
    <submittedName>
        <fullName evidence="7">Fatty-acyl-CoA synthase</fullName>
    </submittedName>
</protein>
<dbReference type="InterPro" id="IPR042099">
    <property type="entry name" value="ANL_N_sf"/>
</dbReference>
<dbReference type="InterPro" id="IPR000873">
    <property type="entry name" value="AMP-dep_synth/lig_dom"/>
</dbReference>
<dbReference type="Proteomes" id="UP000184603">
    <property type="component" value="Unassembled WGS sequence"/>
</dbReference>
<evidence type="ECO:0000256" key="4">
    <source>
        <dbReference type="ARBA" id="ARBA00023098"/>
    </source>
</evidence>
<keyword evidence="2" id="KW-0436">Ligase</keyword>
<evidence type="ECO:0000256" key="1">
    <source>
        <dbReference type="ARBA" id="ARBA00006432"/>
    </source>
</evidence>
<feature type="domain" description="AMP-binding enzyme C-terminal" evidence="6">
    <location>
        <begin position="444"/>
        <end position="518"/>
    </location>
</feature>
<comment type="similarity">
    <text evidence="1">Belongs to the ATP-dependent AMP-binding enzyme family.</text>
</comment>
<dbReference type="RefSeq" id="WP_073612813.1">
    <property type="nucleotide sequence ID" value="NZ_FRFE01000005.1"/>
</dbReference>
<evidence type="ECO:0000313" key="7">
    <source>
        <dbReference type="EMBL" id="SHO46424.1"/>
    </source>
</evidence>
<accession>A0A1M7Y302</accession>
<dbReference type="GO" id="GO:0016874">
    <property type="term" value="F:ligase activity"/>
    <property type="evidence" value="ECO:0007669"/>
    <property type="project" value="UniProtKB-KW"/>
</dbReference>
<dbReference type="SUPFAM" id="SSF56801">
    <property type="entry name" value="Acetyl-CoA synthetase-like"/>
    <property type="match status" value="1"/>
</dbReference>
<dbReference type="Pfam" id="PF00501">
    <property type="entry name" value="AMP-binding"/>
    <property type="match status" value="1"/>
</dbReference>
<dbReference type="EMBL" id="FRFE01000005">
    <property type="protein sequence ID" value="SHO46424.1"/>
    <property type="molecule type" value="Genomic_DNA"/>
</dbReference>
<evidence type="ECO:0000256" key="3">
    <source>
        <dbReference type="ARBA" id="ARBA00022832"/>
    </source>
</evidence>
<dbReference type="PROSITE" id="PS00455">
    <property type="entry name" value="AMP_BINDING"/>
    <property type="match status" value="1"/>
</dbReference>
<reference evidence="7 8" key="1">
    <citation type="submission" date="2016-12" db="EMBL/GenBank/DDBJ databases">
        <authorList>
            <person name="Song W.-J."/>
            <person name="Kurnit D.M."/>
        </authorList>
    </citation>
    <scope>NUCLEOTIDE SEQUENCE [LARGE SCALE GENOMIC DNA]</scope>
    <source>
        <strain evidence="7 8">DSM 18488</strain>
    </source>
</reference>
<name>A0A1M7Y302_9BACT</name>
<dbReference type="Pfam" id="PF13193">
    <property type="entry name" value="AMP-binding_C"/>
    <property type="match status" value="1"/>
</dbReference>
<organism evidence="7 8">
    <name type="scientific">Desulfopila aestuarii DSM 18488</name>
    <dbReference type="NCBI Taxonomy" id="1121416"/>
    <lineage>
        <taxon>Bacteria</taxon>
        <taxon>Pseudomonadati</taxon>
        <taxon>Thermodesulfobacteriota</taxon>
        <taxon>Desulfobulbia</taxon>
        <taxon>Desulfobulbales</taxon>
        <taxon>Desulfocapsaceae</taxon>
        <taxon>Desulfopila</taxon>
    </lineage>
</organism>
<keyword evidence="3" id="KW-0276">Fatty acid metabolism</keyword>
<dbReference type="Gene3D" id="3.40.50.12780">
    <property type="entry name" value="N-terminal domain of ligase-like"/>
    <property type="match status" value="1"/>
</dbReference>
<dbReference type="InterPro" id="IPR020845">
    <property type="entry name" value="AMP-binding_CS"/>
</dbReference>
<proteinExistence type="inferred from homology"/>
<evidence type="ECO:0000313" key="8">
    <source>
        <dbReference type="Proteomes" id="UP000184603"/>
    </source>
</evidence>
<dbReference type="InterPro" id="IPR045851">
    <property type="entry name" value="AMP-bd_C_sf"/>
</dbReference>
<keyword evidence="8" id="KW-1185">Reference proteome</keyword>
<feature type="domain" description="AMP-dependent synthetase/ligase" evidence="5">
    <location>
        <begin position="17"/>
        <end position="394"/>
    </location>
</feature>
<keyword evidence="4" id="KW-0443">Lipid metabolism</keyword>
<evidence type="ECO:0000259" key="6">
    <source>
        <dbReference type="Pfam" id="PF13193"/>
    </source>
</evidence>
<evidence type="ECO:0000259" key="5">
    <source>
        <dbReference type="Pfam" id="PF00501"/>
    </source>
</evidence>
<dbReference type="STRING" id="1121416.SAMN02745220_01486"/>
<dbReference type="InterPro" id="IPR025110">
    <property type="entry name" value="AMP-bd_C"/>
</dbReference>
<dbReference type="AlphaFoldDB" id="A0A1M7Y302"/>
<dbReference type="PANTHER" id="PTHR43859:SF4">
    <property type="entry name" value="BUTANOATE--COA LIGASE AAE1-RELATED"/>
    <property type="match status" value="1"/>
</dbReference>